<keyword evidence="2" id="KW-0479">Metal-binding</keyword>
<name>A0A162CXV3_9CRUS</name>
<dbReference type="Pfam" id="PF02630">
    <property type="entry name" value="SCO1-SenC"/>
    <property type="match status" value="1"/>
</dbReference>
<dbReference type="PANTHER" id="PTHR12151">
    <property type="entry name" value="ELECTRON TRANSPORT PROTIN SCO1/SENC FAMILY MEMBER"/>
    <property type="match status" value="1"/>
</dbReference>
<dbReference type="Gene3D" id="3.40.30.10">
    <property type="entry name" value="Glutaredoxin"/>
    <property type="match status" value="1"/>
</dbReference>
<dbReference type="STRING" id="35525.A0A162CXV3"/>
<accession>A0A162CXV3</accession>
<dbReference type="Proteomes" id="UP000076858">
    <property type="component" value="Unassembled WGS sequence"/>
</dbReference>
<evidence type="ECO:0000313" key="4">
    <source>
        <dbReference type="Proteomes" id="UP000076858"/>
    </source>
</evidence>
<dbReference type="GO" id="GO:0046872">
    <property type="term" value="F:metal ion binding"/>
    <property type="evidence" value="ECO:0007669"/>
    <property type="project" value="UniProtKB-KW"/>
</dbReference>
<keyword evidence="4" id="KW-1185">Reference proteome</keyword>
<dbReference type="PANTHER" id="PTHR12151:SF25">
    <property type="entry name" value="LINALOOL DEHYDRATASE_ISOMERASE DOMAIN-CONTAINING PROTEIN"/>
    <property type="match status" value="1"/>
</dbReference>
<proteinExistence type="inferred from homology"/>
<evidence type="ECO:0000256" key="1">
    <source>
        <dbReference type="ARBA" id="ARBA00010996"/>
    </source>
</evidence>
<dbReference type="EMBL" id="LRGB01008793">
    <property type="protein sequence ID" value="KZS00724.1"/>
    <property type="molecule type" value="Genomic_DNA"/>
</dbReference>
<dbReference type="AlphaFoldDB" id="A0A162CXV3"/>
<dbReference type="InterPro" id="IPR003782">
    <property type="entry name" value="SCO1/SenC"/>
</dbReference>
<organism evidence="3 4">
    <name type="scientific">Daphnia magna</name>
    <dbReference type="NCBI Taxonomy" id="35525"/>
    <lineage>
        <taxon>Eukaryota</taxon>
        <taxon>Metazoa</taxon>
        <taxon>Ecdysozoa</taxon>
        <taxon>Arthropoda</taxon>
        <taxon>Crustacea</taxon>
        <taxon>Branchiopoda</taxon>
        <taxon>Diplostraca</taxon>
        <taxon>Cladocera</taxon>
        <taxon>Anomopoda</taxon>
        <taxon>Daphniidae</taxon>
        <taxon>Daphnia</taxon>
    </lineage>
</organism>
<keyword evidence="2" id="KW-0186">Copper</keyword>
<dbReference type="InterPro" id="IPR036249">
    <property type="entry name" value="Thioredoxin-like_sf"/>
</dbReference>
<dbReference type="CDD" id="cd02968">
    <property type="entry name" value="SCO"/>
    <property type="match status" value="1"/>
</dbReference>
<evidence type="ECO:0000313" key="3">
    <source>
        <dbReference type="EMBL" id="KZS00724.1"/>
    </source>
</evidence>
<dbReference type="SUPFAM" id="SSF52833">
    <property type="entry name" value="Thioredoxin-like"/>
    <property type="match status" value="1"/>
</dbReference>
<comment type="similarity">
    <text evidence="1">Belongs to the SCO1/2 family.</text>
</comment>
<feature type="non-terminal residue" evidence="3">
    <location>
        <position position="1"/>
    </location>
</feature>
<comment type="caution">
    <text evidence="3">The sequence shown here is derived from an EMBL/GenBank/DDBJ whole genome shotgun (WGS) entry which is preliminary data.</text>
</comment>
<reference evidence="3 4" key="1">
    <citation type="submission" date="2016-03" db="EMBL/GenBank/DDBJ databases">
        <title>EvidentialGene: Evidence-directed Construction of Genes on Genomes.</title>
        <authorList>
            <person name="Gilbert D.G."/>
            <person name="Choi J.-H."/>
            <person name="Mockaitis K."/>
            <person name="Colbourne J."/>
            <person name="Pfrender M."/>
        </authorList>
    </citation>
    <scope>NUCLEOTIDE SEQUENCE [LARGE SCALE GENOMIC DNA]</scope>
    <source>
        <strain evidence="3 4">Xinb3</strain>
        <tissue evidence="3">Complete organism</tissue>
    </source>
</reference>
<protein>
    <submittedName>
        <fullName evidence="3">SCO1,-like protein</fullName>
    </submittedName>
</protein>
<sequence>TVDPNRDTPEQLKKYLEYFDAGFIGLTGEEAIIQKLANAVSIPFIPADTSKENYTVDHSGNLVVIGPDGTQRGFIRAPLNNQKLKDQLPTLLAPAS</sequence>
<feature type="binding site" evidence="2">
    <location>
        <position position="58"/>
    </location>
    <ligand>
        <name>Cu cation</name>
        <dbReference type="ChEBI" id="CHEBI:23378"/>
    </ligand>
</feature>
<gene>
    <name evidence="3" type="ORF">APZ42_002869</name>
</gene>
<evidence type="ECO:0000256" key="2">
    <source>
        <dbReference type="PIRSR" id="PIRSR603782-1"/>
    </source>
</evidence>